<protein>
    <submittedName>
        <fullName evidence="2">SIS domain-containing protein</fullName>
    </submittedName>
</protein>
<feature type="domain" description="SIS" evidence="1">
    <location>
        <begin position="34"/>
        <end position="179"/>
    </location>
</feature>
<dbReference type="Proteomes" id="UP000824246">
    <property type="component" value="Unassembled WGS sequence"/>
</dbReference>
<sequence length="205" mass="22241">MNTTDSIQKILHHEAEAILNIPVNDSFDRAVALIVEQVHRKKGKLVTTGMGKAGQIAMNIATTFCSTGIPSVFLHPSEAQHGDLGILQENDIMLLVSNSGKTREILELLDLTANFMPHIHTIVITGNDHSQLAARADVCLYTGGAPEVCPLGLTPTTSTTLMTVIGDILVVNTMKETGFDAEQYALRHHGGYLGEQSREKIKQTK</sequence>
<proteinExistence type="predicted"/>
<dbReference type="InterPro" id="IPR046348">
    <property type="entry name" value="SIS_dom_sf"/>
</dbReference>
<dbReference type="PANTHER" id="PTHR38418:SF2">
    <property type="entry name" value="SUGAR ISOMERASE, KPSF_GUTQ (AFU_ORTHOLOGUE AFUA_6G08860)"/>
    <property type="match status" value="1"/>
</dbReference>
<dbReference type="InterPro" id="IPR035474">
    <property type="entry name" value="SIS_Kpsf"/>
</dbReference>
<dbReference type="Gene3D" id="3.40.50.10490">
    <property type="entry name" value="Glucose-6-phosphate isomerase like protein, domain 1"/>
    <property type="match status" value="1"/>
</dbReference>
<accession>A0A9D2APZ1</accession>
<dbReference type="Pfam" id="PF01380">
    <property type="entry name" value="SIS"/>
    <property type="match status" value="1"/>
</dbReference>
<organism evidence="2 3">
    <name type="scientific">Candidatus Barnesiella excrementipullorum</name>
    <dbReference type="NCBI Taxonomy" id="2838479"/>
    <lineage>
        <taxon>Bacteria</taxon>
        <taxon>Pseudomonadati</taxon>
        <taxon>Bacteroidota</taxon>
        <taxon>Bacteroidia</taxon>
        <taxon>Bacteroidales</taxon>
        <taxon>Barnesiellaceae</taxon>
        <taxon>Barnesiella</taxon>
    </lineage>
</organism>
<evidence type="ECO:0000313" key="3">
    <source>
        <dbReference type="Proteomes" id="UP000824246"/>
    </source>
</evidence>
<name>A0A9D2APZ1_9BACT</name>
<dbReference type="CDD" id="cd05014">
    <property type="entry name" value="SIS_Kpsf"/>
    <property type="match status" value="1"/>
</dbReference>
<gene>
    <name evidence="2" type="ORF">H9982_05335</name>
</gene>
<reference evidence="2" key="2">
    <citation type="submission" date="2021-04" db="EMBL/GenBank/DDBJ databases">
        <authorList>
            <person name="Gilroy R."/>
        </authorList>
    </citation>
    <scope>NUCLEOTIDE SEQUENCE</scope>
    <source>
        <strain evidence="2">ChiHjej12B11-16260</strain>
    </source>
</reference>
<dbReference type="EMBL" id="DXFB01000139">
    <property type="protein sequence ID" value="HIX45623.1"/>
    <property type="molecule type" value="Genomic_DNA"/>
</dbReference>
<dbReference type="InterPro" id="IPR001347">
    <property type="entry name" value="SIS_dom"/>
</dbReference>
<dbReference type="GO" id="GO:1901135">
    <property type="term" value="P:carbohydrate derivative metabolic process"/>
    <property type="evidence" value="ECO:0007669"/>
    <property type="project" value="InterPro"/>
</dbReference>
<evidence type="ECO:0000313" key="2">
    <source>
        <dbReference type="EMBL" id="HIX45623.1"/>
    </source>
</evidence>
<dbReference type="PROSITE" id="PS51464">
    <property type="entry name" value="SIS"/>
    <property type="match status" value="1"/>
</dbReference>
<dbReference type="GO" id="GO:0097367">
    <property type="term" value="F:carbohydrate derivative binding"/>
    <property type="evidence" value="ECO:0007669"/>
    <property type="project" value="InterPro"/>
</dbReference>
<dbReference type="PANTHER" id="PTHR38418">
    <property type="entry name" value="SUGAR ISOMERASE, KPSF/GUTQ (AFU_ORTHOLOGUE AFUA_6G08860)"/>
    <property type="match status" value="1"/>
</dbReference>
<dbReference type="AlphaFoldDB" id="A0A9D2APZ1"/>
<dbReference type="SUPFAM" id="SSF53697">
    <property type="entry name" value="SIS domain"/>
    <property type="match status" value="1"/>
</dbReference>
<reference evidence="2" key="1">
    <citation type="journal article" date="2021" name="PeerJ">
        <title>Extensive microbial diversity within the chicken gut microbiome revealed by metagenomics and culture.</title>
        <authorList>
            <person name="Gilroy R."/>
            <person name="Ravi A."/>
            <person name="Getino M."/>
            <person name="Pursley I."/>
            <person name="Horton D.L."/>
            <person name="Alikhan N.F."/>
            <person name="Baker D."/>
            <person name="Gharbi K."/>
            <person name="Hall N."/>
            <person name="Watson M."/>
            <person name="Adriaenssens E.M."/>
            <person name="Foster-Nyarko E."/>
            <person name="Jarju S."/>
            <person name="Secka A."/>
            <person name="Antonio M."/>
            <person name="Oren A."/>
            <person name="Chaudhuri R.R."/>
            <person name="La Ragione R."/>
            <person name="Hildebrand F."/>
            <person name="Pallen M.J."/>
        </authorList>
    </citation>
    <scope>NUCLEOTIDE SEQUENCE</scope>
    <source>
        <strain evidence="2">ChiHjej12B11-16260</strain>
    </source>
</reference>
<comment type="caution">
    <text evidence="2">The sequence shown here is derived from an EMBL/GenBank/DDBJ whole genome shotgun (WGS) entry which is preliminary data.</text>
</comment>
<evidence type="ECO:0000259" key="1">
    <source>
        <dbReference type="PROSITE" id="PS51464"/>
    </source>
</evidence>